<dbReference type="GO" id="GO:0004497">
    <property type="term" value="F:monooxygenase activity"/>
    <property type="evidence" value="ECO:0007669"/>
    <property type="project" value="UniProtKB-KW"/>
</dbReference>
<organism evidence="2 3">
    <name type="scientific">Agrobacterium fabrum</name>
    <dbReference type="NCBI Taxonomy" id="1176649"/>
    <lineage>
        <taxon>Bacteria</taxon>
        <taxon>Pseudomonadati</taxon>
        <taxon>Pseudomonadota</taxon>
        <taxon>Alphaproteobacteria</taxon>
        <taxon>Hyphomicrobiales</taxon>
        <taxon>Rhizobiaceae</taxon>
        <taxon>Rhizobium/Agrobacterium group</taxon>
        <taxon>Agrobacterium</taxon>
        <taxon>Agrobacterium tumefaciens complex</taxon>
    </lineage>
</organism>
<reference evidence="2 3" key="1">
    <citation type="submission" date="2016-10" db="EMBL/GenBank/DDBJ databases">
        <authorList>
            <person name="Varghese N."/>
            <person name="Submissions S."/>
        </authorList>
    </citation>
    <scope>NUCLEOTIDE SEQUENCE [LARGE SCALE GENOMIC DNA]</scope>
    <source>
        <strain evidence="2 3">PDC82</strain>
    </source>
</reference>
<evidence type="ECO:0000259" key="1">
    <source>
        <dbReference type="Pfam" id="PF03992"/>
    </source>
</evidence>
<keyword evidence="2" id="KW-0503">Monooxygenase</keyword>
<evidence type="ECO:0000313" key="2">
    <source>
        <dbReference type="EMBL" id="SDK32098.1"/>
    </source>
</evidence>
<dbReference type="SUPFAM" id="SSF54909">
    <property type="entry name" value="Dimeric alpha+beta barrel"/>
    <property type="match status" value="1"/>
</dbReference>
<keyword evidence="2" id="KW-0560">Oxidoreductase</keyword>
<dbReference type="AlphaFoldDB" id="A0A7Z7BRP0"/>
<accession>A0A7Z7BRP0</accession>
<protein>
    <submittedName>
        <fullName evidence="2">Antibiotic biosynthesis monooxygenase</fullName>
    </submittedName>
</protein>
<dbReference type="Gene3D" id="3.30.70.100">
    <property type="match status" value="1"/>
</dbReference>
<dbReference type="EMBL" id="FNEW01000007">
    <property type="protein sequence ID" value="SDK32098.1"/>
    <property type="molecule type" value="Genomic_DNA"/>
</dbReference>
<dbReference type="Pfam" id="PF03992">
    <property type="entry name" value="ABM"/>
    <property type="match status" value="1"/>
</dbReference>
<proteinExistence type="predicted"/>
<feature type="domain" description="ABM" evidence="1">
    <location>
        <begin position="4"/>
        <end position="58"/>
    </location>
</feature>
<dbReference type="InterPro" id="IPR007138">
    <property type="entry name" value="ABM_dom"/>
</dbReference>
<gene>
    <name evidence="2" type="ORF">SAMN05428983_4563</name>
</gene>
<name>A0A7Z7BRP0_9HYPH</name>
<comment type="caution">
    <text evidence="2">The sequence shown here is derived from an EMBL/GenBank/DDBJ whole genome shotgun (WGS) entry which is preliminary data.</text>
</comment>
<dbReference type="RefSeq" id="WP_092734439.1">
    <property type="nucleotide sequence ID" value="NZ_FNEW01000007.1"/>
</dbReference>
<dbReference type="Proteomes" id="UP000198917">
    <property type="component" value="Unassembled WGS sequence"/>
</dbReference>
<dbReference type="InterPro" id="IPR011008">
    <property type="entry name" value="Dimeric_a/b-barrel"/>
</dbReference>
<evidence type="ECO:0000313" key="3">
    <source>
        <dbReference type="Proteomes" id="UP000198917"/>
    </source>
</evidence>
<sequence>MDYITNVFHMSVEPEDLVAFKELVGEIVAASSKEPGTFIYEYSASEDEREVHIVERYRADSVLSHVENTFAPFAERFLKMARIERLYVYGNAPADVKGKLDVFGAHYMSPLAGFSKPIAAS</sequence>